<protein>
    <submittedName>
        <fullName evidence="1">Uncharacterized protein</fullName>
    </submittedName>
</protein>
<dbReference type="EMBL" id="UINC01160120">
    <property type="protein sequence ID" value="SVD58589.1"/>
    <property type="molecule type" value="Genomic_DNA"/>
</dbReference>
<organism evidence="1">
    <name type="scientific">marine metagenome</name>
    <dbReference type="NCBI Taxonomy" id="408172"/>
    <lineage>
        <taxon>unclassified sequences</taxon>
        <taxon>metagenomes</taxon>
        <taxon>ecological metagenomes</taxon>
    </lineage>
</organism>
<accession>A0A382WIX7</accession>
<reference evidence="1" key="1">
    <citation type="submission" date="2018-05" db="EMBL/GenBank/DDBJ databases">
        <authorList>
            <person name="Lanie J.A."/>
            <person name="Ng W.-L."/>
            <person name="Kazmierczak K.M."/>
            <person name="Andrzejewski T.M."/>
            <person name="Davidsen T.M."/>
            <person name="Wayne K.J."/>
            <person name="Tettelin H."/>
            <person name="Glass J.I."/>
            <person name="Rusch D."/>
            <person name="Podicherti R."/>
            <person name="Tsui H.-C.T."/>
            <person name="Winkler M.E."/>
        </authorList>
    </citation>
    <scope>NUCLEOTIDE SEQUENCE</scope>
</reference>
<proteinExistence type="predicted"/>
<evidence type="ECO:0000313" key="1">
    <source>
        <dbReference type="EMBL" id="SVD58589.1"/>
    </source>
</evidence>
<gene>
    <name evidence="1" type="ORF">METZ01_LOCUS411443</name>
</gene>
<dbReference type="AlphaFoldDB" id="A0A382WIX7"/>
<name>A0A382WIX7_9ZZZZ</name>
<sequence>MMESEVEKMNQLIAAAYEAQNNAKAEWGKNYWSIVLAYLLRQANRLN</sequence>